<evidence type="ECO:0000256" key="10">
    <source>
        <dbReference type="SAM" id="Phobius"/>
    </source>
</evidence>
<evidence type="ECO:0000313" key="11">
    <source>
        <dbReference type="EMBL" id="KAG8554033.1"/>
    </source>
</evidence>
<comment type="subcellular location">
    <subcellularLocation>
        <location evidence="1 9">Secreted</location>
        <location evidence="1 9">Extracellular space</location>
        <location evidence="1 9">Extracellular matrix</location>
    </subcellularLocation>
</comment>
<evidence type="ECO:0000256" key="7">
    <source>
        <dbReference type="ARBA" id="ARBA00023157"/>
    </source>
</evidence>
<organism evidence="11 12">
    <name type="scientific">Engystomops pustulosus</name>
    <name type="common">Tungara frog</name>
    <name type="synonym">Physalaemus pustulosus</name>
    <dbReference type="NCBI Taxonomy" id="76066"/>
    <lineage>
        <taxon>Eukaryota</taxon>
        <taxon>Metazoa</taxon>
        <taxon>Chordata</taxon>
        <taxon>Craniata</taxon>
        <taxon>Vertebrata</taxon>
        <taxon>Euteleostomi</taxon>
        <taxon>Amphibia</taxon>
        <taxon>Batrachia</taxon>
        <taxon>Anura</taxon>
        <taxon>Neobatrachia</taxon>
        <taxon>Hyloidea</taxon>
        <taxon>Leptodactylidae</taxon>
        <taxon>Leiuperinae</taxon>
        <taxon>Engystomops</taxon>
    </lineage>
</organism>
<evidence type="ECO:0000256" key="1">
    <source>
        <dbReference type="ARBA" id="ARBA00004498"/>
    </source>
</evidence>
<evidence type="ECO:0000256" key="2">
    <source>
        <dbReference type="ARBA" id="ARBA00005683"/>
    </source>
</evidence>
<dbReference type="GO" id="GO:0005615">
    <property type="term" value="C:extracellular space"/>
    <property type="evidence" value="ECO:0007669"/>
    <property type="project" value="TreeGrafter"/>
</dbReference>
<feature type="transmembrane region" description="Helical" evidence="10">
    <location>
        <begin position="39"/>
        <end position="61"/>
    </location>
</feature>
<proteinExistence type="inferred from homology"/>
<dbReference type="GO" id="GO:0045165">
    <property type="term" value="P:cell fate commitment"/>
    <property type="evidence" value="ECO:0007669"/>
    <property type="project" value="TreeGrafter"/>
</dbReference>
<evidence type="ECO:0000313" key="12">
    <source>
        <dbReference type="Proteomes" id="UP000824782"/>
    </source>
</evidence>
<evidence type="ECO:0000256" key="6">
    <source>
        <dbReference type="ARBA" id="ARBA00022687"/>
    </source>
</evidence>
<keyword evidence="5" id="KW-0272">Extracellular matrix</keyword>
<dbReference type="InterPro" id="IPR043158">
    <property type="entry name" value="Wnt_C"/>
</dbReference>
<dbReference type="EMBL" id="WNYA01000010">
    <property type="protein sequence ID" value="KAG8554033.1"/>
    <property type="molecule type" value="Genomic_DNA"/>
</dbReference>
<gene>
    <name evidence="11" type="ORF">GDO81_003640</name>
</gene>
<dbReference type="Gene3D" id="3.30.2460.20">
    <property type="match status" value="1"/>
</dbReference>
<dbReference type="InterPro" id="IPR018161">
    <property type="entry name" value="Wnt_CS"/>
</dbReference>
<keyword evidence="10" id="KW-0812">Transmembrane</keyword>
<evidence type="ECO:0000256" key="5">
    <source>
        <dbReference type="ARBA" id="ARBA00022530"/>
    </source>
</evidence>
<keyword evidence="12" id="KW-1185">Reference proteome</keyword>
<dbReference type="PRINTS" id="PR01349">
    <property type="entry name" value="WNTPROTEIN"/>
</dbReference>
<dbReference type="PANTHER" id="PTHR12027">
    <property type="entry name" value="WNT RELATED"/>
    <property type="match status" value="1"/>
</dbReference>
<comment type="caution">
    <text evidence="11">The sequence shown here is derived from an EMBL/GenBank/DDBJ whole genome shotgun (WGS) entry which is preliminary data.</text>
</comment>
<evidence type="ECO:0000256" key="4">
    <source>
        <dbReference type="ARBA" id="ARBA00022525"/>
    </source>
</evidence>
<comment type="similarity">
    <text evidence="2 9">Belongs to the Wnt family.</text>
</comment>
<name>A0AAV7A5W9_ENGPU</name>
<dbReference type="GO" id="GO:0005125">
    <property type="term" value="F:cytokine activity"/>
    <property type="evidence" value="ECO:0007669"/>
    <property type="project" value="TreeGrafter"/>
</dbReference>
<keyword evidence="7" id="KW-1015">Disulfide bond</keyword>
<keyword evidence="10" id="KW-0472">Membrane</keyword>
<dbReference type="SMART" id="SM00097">
    <property type="entry name" value="WNT1"/>
    <property type="match status" value="1"/>
</dbReference>
<keyword evidence="3 9" id="KW-0217">Developmental protein</keyword>
<evidence type="ECO:0000256" key="3">
    <source>
        <dbReference type="ARBA" id="ARBA00022473"/>
    </source>
</evidence>
<dbReference type="AlphaFoldDB" id="A0AAV7A5W9"/>
<dbReference type="Proteomes" id="UP000824782">
    <property type="component" value="Unassembled WGS sequence"/>
</dbReference>
<dbReference type="GO" id="GO:0005109">
    <property type="term" value="F:frizzled binding"/>
    <property type="evidence" value="ECO:0007669"/>
    <property type="project" value="TreeGrafter"/>
</dbReference>
<evidence type="ECO:0000256" key="9">
    <source>
        <dbReference type="RuleBase" id="RU003500"/>
    </source>
</evidence>
<dbReference type="InterPro" id="IPR005817">
    <property type="entry name" value="Wnt"/>
</dbReference>
<keyword evidence="6 9" id="KW-0879">Wnt signaling pathway</keyword>
<keyword evidence="8" id="KW-0449">Lipoprotein</keyword>
<dbReference type="PANTHER" id="PTHR12027:SF34">
    <property type="entry name" value="PROTEIN WNT"/>
    <property type="match status" value="1"/>
</dbReference>
<dbReference type="Pfam" id="PF00110">
    <property type="entry name" value="wnt"/>
    <property type="match status" value="1"/>
</dbReference>
<sequence length="385" mass="42454">MLIAPLSSHYCSTHGRGHSAHHSPAGTAPGLSLTKMALFHFWIFLLLSCLGPCGAIHWLGLTVNGSSVAWNESEHCRLLEGLVPDQTQLCKRNLELMQSVVNAAKQTKITCQLAFSDMRWNCSSIELAPQFTPDLLKGTRESAFVYALASAAISHTIARACASGELPTCSCGATPAEVPGPSFRWGGCGDNLRYGLQMGSAFVDAPMKSSKFGTQATKMMNLHNNAVGRQVLMDSVETKCKCHGVSGSCSVKTCWKGLQDLPHVADELKSKYLAATKVMHRQMGTRKHLVHKELDIRPVRESELVYLNSSPDYCTRNPKLGSYGTQDRLCNKTSLGSDSCNLMCCGRGYNVYTETIVERCQCKYYWCCYVMCKKCERTVERYVCK</sequence>
<dbReference type="GO" id="GO:0060070">
    <property type="term" value="P:canonical Wnt signaling pathway"/>
    <property type="evidence" value="ECO:0007669"/>
    <property type="project" value="TreeGrafter"/>
</dbReference>
<dbReference type="FunFam" id="3.30.2460.20:FF:000001">
    <property type="entry name" value="Wnt homolog"/>
    <property type="match status" value="1"/>
</dbReference>
<keyword evidence="4" id="KW-0964">Secreted</keyword>
<keyword evidence="10" id="KW-1133">Transmembrane helix</keyword>
<dbReference type="CDD" id="cd19343">
    <property type="entry name" value="Wnt_Wnt11"/>
    <property type="match status" value="1"/>
</dbReference>
<reference evidence="11" key="1">
    <citation type="thesis" date="2020" institute="ProQuest LLC" country="789 East Eisenhower Parkway, Ann Arbor, MI, USA">
        <title>Comparative Genomics and Chromosome Evolution.</title>
        <authorList>
            <person name="Mudd A.B."/>
        </authorList>
    </citation>
    <scope>NUCLEOTIDE SEQUENCE</scope>
    <source>
        <strain evidence="11">237g6f4</strain>
        <tissue evidence="11">Blood</tissue>
    </source>
</reference>
<dbReference type="PROSITE" id="PS00246">
    <property type="entry name" value="WNT1"/>
    <property type="match status" value="1"/>
</dbReference>
<dbReference type="GO" id="GO:0030182">
    <property type="term" value="P:neuron differentiation"/>
    <property type="evidence" value="ECO:0007669"/>
    <property type="project" value="TreeGrafter"/>
</dbReference>
<comment type="function">
    <text evidence="9">Ligand for members of the frizzled family of seven transmembrane receptors.</text>
</comment>
<accession>A0AAV7A5W9</accession>
<evidence type="ECO:0000256" key="8">
    <source>
        <dbReference type="ARBA" id="ARBA00023288"/>
    </source>
</evidence>
<protein>
    <recommendedName>
        <fullName evidence="9">Protein Wnt</fullName>
    </recommendedName>
</protein>